<evidence type="ECO:0000313" key="2">
    <source>
        <dbReference type="EMBL" id="TDS12008.1"/>
    </source>
</evidence>
<dbReference type="AlphaFoldDB" id="A0A4V3E159"/>
<reference evidence="2 3" key="1">
    <citation type="submission" date="2019-03" db="EMBL/GenBank/DDBJ databases">
        <title>Genomic Encyclopedia of Type Strains, Phase III (KMG-III): the genomes of soil and plant-associated and newly described type strains.</title>
        <authorList>
            <person name="Whitman W."/>
        </authorList>
    </citation>
    <scope>NUCLEOTIDE SEQUENCE [LARGE SCALE GENOMIC DNA]</scope>
    <source>
        <strain evidence="2 3">CECT 8455</strain>
    </source>
</reference>
<keyword evidence="1" id="KW-0812">Transmembrane</keyword>
<dbReference type="Proteomes" id="UP000295274">
    <property type="component" value="Unassembled WGS sequence"/>
</dbReference>
<dbReference type="EMBL" id="SNZW01000018">
    <property type="protein sequence ID" value="TDS12008.1"/>
    <property type="molecule type" value="Genomic_DNA"/>
</dbReference>
<name>A0A4V3E159_9FLAO</name>
<organism evidence="2 3">
    <name type="scientific">Maribacter caenipelagi</name>
    <dbReference type="NCBI Taxonomy" id="1447781"/>
    <lineage>
        <taxon>Bacteria</taxon>
        <taxon>Pseudomonadati</taxon>
        <taxon>Bacteroidota</taxon>
        <taxon>Flavobacteriia</taxon>
        <taxon>Flavobacteriales</taxon>
        <taxon>Flavobacteriaceae</taxon>
        <taxon>Maribacter</taxon>
    </lineage>
</organism>
<accession>A0A4V3E159</accession>
<keyword evidence="1" id="KW-0472">Membrane</keyword>
<proteinExistence type="predicted"/>
<protein>
    <submittedName>
        <fullName evidence="2">Uncharacterized protein</fullName>
    </submittedName>
</protein>
<keyword evidence="1" id="KW-1133">Transmembrane helix</keyword>
<feature type="transmembrane region" description="Helical" evidence="1">
    <location>
        <begin position="54"/>
        <end position="73"/>
    </location>
</feature>
<keyword evidence="3" id="KW-1185">Reference proteome</keyword>
<evidence type="ECO:0000313" key="3">
    <source>
        <dbReference type="Proteomes" id="UP000295274"/>
    </source>
</evidence>
<comment type="caution">
    <text evidence="2">The sequence shown here is derived from an EMBL/GenBank/DDBJ whole genome shotgun (WGS) entry which is preliminary data.</text>
</comment>
<sequence length="268" mass="29994">MAILLKRYFGGTNQFGGNGLFINHLLKTMRKLIPFLIVLFILIPKQNQAQDSGAAIAGAVGALAAIGAGVAAVEQMKERAELTATEWLLANNPDITSFSLKTIDFDGKKLKDMSSTSVITFKIQEFVPTDKPELDGKKQVLLGFTSHGWINEYGIDFNKIKWFLIDEPEWTNMMVSYVKVASGAANTSEVESTVKNGRIVNKGVRLKNKMTIPFYQLSGDMYVVTDYSHEMKFIYNEKSLGIFLKDTGDLVQIKRGSLIELHEFFFEE</sequence>
<feature type="transmembrane region" description="Helical" evidence="1">
    <location>
        <begin position="32"/>
        <end position="48"/>
    </location>
</feature>
<evidence type="ECO:0000256" key="1">
    <source>
        <dbReference type="SAM" id="Phobius"/>
    </source>
</evidence>
<gene>
    <name evidence="2" type="ORF">DFQ03_3396</name>
</gene>